<dbReference type="InterPro" id="IPR020846">
    <property type="entry name" value="MFS_dom"/>
</dbReference>
<dbReference type="SUPFAM" id="SSF103473">
    <property type="entry name" value="MFS general substrate transporter"/>
    <property type="match status" value="1"/>
</dbReference>
<keyword evidence="4 6" id="KW-1133">Transmembrane helix</keyword>
<feature type="transmembrane region" description="Helical" evidence="6">
    <location>
        <begin position="336"/>
        <end position="356"/>
    </location>
</feature>
<evidence type="ECO:0000313" key="8">
    <source>
        <dbReference type="EMBL" id="GJN93535.1"/>
    </source>
</evidence>
<dbReference type="FunFam" id="1.20.1250.20:FF:000018">
    <property type="entry name" value="MFS transporter permease"/>
    <property type="match status" value="1"/>
</dbReference>
<dbReference type="InterPro" id="IPR036259">
    <property type="entry name" value="MFS_trans_sf"/>
</dbReference>
<name>A0AAV5GUF6_9BASI</name>
<organism evidence="8 9">
    <name type="scientific">Rhodotorula paludigena</name>
    <dbReference type="NCBI Taxonomy" id="86838"/>
    <lineage>
        <taxon>Eukaryota</taxon>
        <taxon>Fungi</taxon>
        <taxon>Dikarya</taxon>
        <taxon>Basidiomycota</taxon>
        <taxon>Pucciniomycotina</taxon>
        <taxon>Microbotryomycetes</taxon>
        <taxon>Sporidiobolales</taxon>
        <taxon>Sporidiobolaceae</taxon>
        <taxon>Rhodotorula</taxon>
    </lineage>
</organism>
<reference evidence="8 9" key="1">
    <citation type="submission" date="2021-12" db="EMBL/GenBank/DDBJ databases">
        <title>High titer production of polyol ester of fatty acids by Rhodotorula paludigena BS15 towards product separation-free biomass refinery.</title>
        <authorList>
            <person name="Mano J."/>
            <person name="Ono H."/>
            <person name="Tanaka T."/>
            <person name="Naito K."/>
            <person name="Sushida H."/>
            <person name="Ike M."/>
            <person name="Tokuyasu K."/>
            <person name="Kitaoka M."/>
        </authorList>
    </citation>
    <scope>NUCLEOTIDE SEQUENCE [LARGE SCALE GENOMIC DNA]</scope>
    <source>
        <strain evidence="8 9">BS15</strain>
    </source>
</reference>
<protein>
    <recommendedName>
        <fullName evidence="7">Major facilitator superfamily (MFS) profile domain-containing protein</fullName>
    </recommendedName>
</protein>
<evidence type="ECO:0000256" key="2">
    <source>
        <dbReference type="ARBA" id="ARBA00022448"/>
    </source>
</evidence>
<keyword evidence="3 6" id="KW-0812">Transmembrane</keyword>
<feature type="transmembrane region" description="Helical" evidence="6">
    <location>
        <begin position="362"/>
        <end position="383"/>
    </location>
</feature>
<feature type="transmembrane region" description="Helical" evidence="6">
    <location>
        <begin position="147"/>
        <end position="170"/>
    </location>
</feature>
<dbReference type="PANTHER" id="PTHR43791">
    <property type="entry name" value="PERMEASE-RELATED"/>
    <property type="match status" value="1"/>
</dbReference>
<feature type="transmembrane region" description="Helical" evidence="6">
    <location>
        <begin position="428"/>
        <end position="447"/>
    </location>
</feature>
<feature type="domain" description="Major facilitator superfamily (MFS) profile" evidence="7">
    <location>
        <begin position="56"/>
        <end position="453"/>
    </location>
</feature>
<feature type="transmembrane region" description="Helical" evidence="6">
    <location>
        <begin position="215"/>
        <end position="237"/>
    </location>
</feature>
<feature type="transmembrane region" description="Helical" evidence="6">
    <location>
        <begin position="395"/>
        <end position="416"/>
    </location>
</feature>
<dbReference type="AlphaFoldDB" id="A0AAV5GUF6"/>
<evidence type="ECO:0000256" key="1">
    <source>
        <dbReference type="ARBA" id="ARBA00004141"/>
    </source>
</evidence>
<dbReference type="PANTHER" id="PTHR43791:SF48">
    <property type="entry name" value="TRANSPORTER, PUTATIVE (AFU_ORTHOLOGUE AFUA_4G01000)-RELATED"/>
    <property type="match status" value="1"/>
</dbReference>
<feature type="transmembrane region" description="Helical" evidence="6">
    <location>
        <begin position="123"/>
        <end position="141"/>
    </location>
</feature>
<dbReference type="PROSITE" id="PS50850">
    <property type="entry name" value="MFS"/>
    <property type="match status" value="1"/>
</dbReference>
<keyword evidence="2" id="KW-0813">Transport</keyword>
<dbReference type="EMBL" id="BQKY01000014">
    <property type="protein sequence ID" value="GJN93535.1"/>
    <property type="molecule type" value="Genomic_DNA"/>
</dbReference>
<dbReference type="Gene3D" id="1.20.1250.20">
    <property type="entry name" value="MFS general substrate transporter like domains"/>
    <property type="match status" value="2"/>
</dbReference>
<proteinExistence type="predicted"/>
<evidence type="ECO:0000259" key="7">
    <source>
        <dbReference type="PROSITE" id="PS50850"/>
    </source>
</evidence>
<evidence type="ECO:0000313" key="9">
    <source>
        <dbReference type="Proteomes" id="UP001342314"/>
    </source>
</evidence>
<dbReference type="Pfam" id="PF07690">
    <property type="entry name" value="MFS_1"/>
    <property type="match status" value="1"/>
</dbReference>
<feature type="transmembrane region" description="Helical" evidence="6">
    <location>
        <begin position="94"/>
        <end position="111"/>
    </location>
</feature>
<sequence length="486" mass="53134">MLKPVINGDTEKGSVQAIEDAAVPGHVATKVDSPHTTVYIDPVLEAKLRRKFDMRILPTIALIYLFCFIDRANIGNARLAGLEEDLNMSGLDYSTLLASFYAAYTAFEFPLQMVNKWIGPGKTIPILTFFFGLFSFVMTFVETFGAAVAVRFLLGIAEGGVFPGLAFYLSRFYRKDELGFRLACYIVCAPLAGAFGGLLASGILKLDSIGPYTRWRMIFFVEGLVTMGIGIIAWFLIPDRPETAKWLTPEERALAEARLKADHVGQTRVVDQIGNKAVIDGVLNPSTLVLPTIIQTIFPDAGTIEVQLRSVPPYVVGAFTTLLSGYLSFKTRKRGLYMVISAPFMMIGYIMYLASIDPQVRYAASFMVALGAFSFGAFCNAWASANAPTDTARAASIGTVVAFGNCGGLVACFTYLPRHQPRGVPGNAFNLAGSTACLVLGAGLWAWQVKENRAKERGRDDYLLEGKTEDEIAALGRRNPAWRYAY</sequence>
<gene>
    <name evidence="8" type="ORF">Rhopal_006592-T1</name>
</gene>
<keyword evidence="5 6" id="KW-0472">Membrane</keyword>
<comment type="subcellular location">
    <subcellularLocation>
        <location evidence="1">Membrane</location>
        <topology evidence="1">Multi-pass membrane protein</topology>
    </subcellularLocation>
</comment>
<evidence type="ECO:0000256" key="6">
    <source>
        <dbReference type="SAM" id="Phobius"/>
    </source>
</evidence>
<feature type="transmembrane region" description="Helical" evidence="6">
    <location>
        <begin position="182"/>
        <end position="203"/>
    </location>
</feature>
<dbReference type="Proteomes" id="UP001342314">
    <property type="component" value="Unassembled WGS sequence"/>
</dbReference>
<dbReference type="InterPro" id="IPR011701">
    <property type="entry name" value="MFS"/>
</dbReference>
<evidence type="ECO:0000256" key="5">
    <source>
        <dbReference type="ARBA" id="ARBA00023136"/>
    </source>
</evidence>
<accession>A0AAV5GUF6</accession>
<dbReference type="GO" id="GO:0016020">
    <property type="term" value="C:membrane"/>
    <property type="evidence" value="ECO:0007669"/>
    <property type="project" value="UniProtKB-SubCell"/>
</dbReference>
<comment type="caution">
    <text evidence="8">The sequence shown here is derived from an EMBL/GenBank/DDBJ whole genome shotgun (WGS) entry which is preliminary data.</text>
</comment>
<evidence type="ECO:0000256" key="4">
    <source>
        <dbReference type="ARBA" id="ARBA00022989"/>
    </source>
</evidence>
<dbReference type="GO" id="GO:0022857">
    <property type="term" value="F:transmembrane transporter activity"/>
    <property type="evidence" value="ECO:0007669"/>
    <property type="project" value="InterPro"/>
</dbReference>
<keyword evidence="9" id="KW-1185">Reference proteome</keyword>
<feature type="transmembrane region" description="Helical" evidence="6">
    <location>
        <begin position="56"/>
        <end position="74"/>
    </location>
</feature>
<evidence type="ECO:0000256" key="3">
    <source>
        <dbReference type="ARBA" id="ARBA00022692"/>
    </source>
</evidence>